<gene>
    <name evidence="2" type="ORF">QQX03_05990</name>
</gene>
<proteinExistence type="predicted"/>
<dbReference type="KEGG" id="arue:QQX03_05990"/>
<keyword evidence="1" id="KW-1133">Transmembrane helix</keyword>
<feature type="transmembrane region" description="Helical" evidence="1">
    <location>
        <begin position="32"/>
        <end position="51"/>
    </location>
</feature>
<dbReference type="RefSeq" id="WP_285974861.1">
    <property type="nucleotide sequence ID" value="NZ_CP127221.1"/>
</dbReference>
<feature type="transmembrane region" description="Helical" evidence="1">
    <location>
        <begin position="6"/>
        <end position="23"/>
    </location>
</feature>
<reference evidence="2 3" key="1">
    <citation type="submission" date="2023-06" db="EMBL/GenBank/DDBJ databases">
        <title>Altererythrobacter rubellus NBRC 112769 genome.</title>
        <authorList>
            <person name="Zhang K."/>
        </authorList>
    </citation>
    <scope>NUCLEOTIDE SEQUENCE [LARGE SCALE GENOMIC DNA]</scope>
    <source>
        <strain evidence="2 3">NBRC 112769</strain>
    </source>
</reference>
<keyword evidence="1" id="KW-0472">Membrane</keyword>
<dbReference type="Proteomes" id="UP001231445">
    <property type="component" value="Chromosome"/>
</dbReference>
<sequence length="69" mass="7203">MNAVLSIIMLAAGALVVGASLLWRRGAPLKQPLLMLLLAVIAVVNVLIWTLPGSSGEAPLDQVQQITGE</sequence>
<evidence type="ECO:0000313" key="2">
    <source>
        <dbReference type="EMBL" id="WIW94544.1"/>
    </source>
</evidence>
<protein>
    <submittedName>
        <fullName evidence="2">Uncharacterized protein</fullName>
    </submittedName>
</protein>
<evidence type="ECO:0000256" key="1">
    <source>
        <dbReference type="SAM" id="Phobius"/>
    </source>
</evidence>
<name>A0A9Y2B658_9SPHN</name>
<keyword evidence="3" id="KW-1185">Reference proteome</keyword>
<dbReference type="EMBL" id="CP127221">
    <property type="protein sequence ID" value="WIW94544.1"/>
    <property type="molecule type" value="Genomic_DNA"/>
</dbReference>
<keyword evidence="1" id="KW-0812">Transmembrane</keyword>
<dbReference type="AlphaFoldDB" id="A0A9Y2B658"/>
<accession>A0A9Y2B658</accession>
<evidence type="ECO:0000313" key="3">
    <source>
        <dbReference type="Proteomes" id="UP001231445"/>
    </source>
</evidence>
<organism evidence="2 3">
    <name type="scientific">Altererythrobacter rubellus</name>
    <dbReference type="NCBI Taxonomy" id="2173831"/>
    <lineage>
        <taxon>Bacteria</taxon>
        <taxon>Pseudomonadati</taxon>
        <taxon>Pseudomonadota</taxon>
        <taxon>Alphaproteobacteria</taxon>
        <taxon>Sphingomonadales</taxon>
        <taxon>Erythrobacteraceae</taxon>
        <taxon>Altererythrobacter</taxon>
    </lineage>
</organism>